<comment type="caution">
    <text evidence="9">The sequence shown here is derived from an EMBL/GenBank/DDBJ whole genome shotgun (WGS) entry which is preliminary data.</text>
</comment>
<dbReference type="Proteomes" id="UP000541136">
    <property type="component" value="Unassembled WGS sequence"/>
</dbReference>
<feature type="chain" id="PRO_5031389270" evidence="7">
    <location>
        <begin position="24"/>
        <end position="1349"/>
    </location>
</feature>
<feature type="repeat" description="TPR" evidence="6">
    <location>
        <begin position="408"/>
        <end position="441"/>
    </location>
</feature>
<dbReference type="InterPro" id="IPR003921">
    <property type="entry name" value="Cell_synth_C"/>
</dbReference>
<gene>
    <name evidence="9" type="ORF">HNR28_001344</name>
</gene>
<evidence type="ECO:0000256" key="7">
    <source>
        <dbReference type="SAM" id="SignalP"/>
    </source>
</evidence>
<evidence type="ECO:0000256" key="5">
    <source>
        <dbReference type="ARBA" id="ARBA00022916"/>
    </source>
</evidence>
<dbReference type="GO" id="GO:0006011">
    <property type="term" value="P:UDP-alpha-D-glucose metabolic process"/>
    <property type="evidence" value="ECO:0007669"/>
    <property type="project" value="InterPro"/>
</dbReference>
<dbReference type="InterPro" id="IPR008410">
    <property type="entry name" value="BCSC_C"/>
</dbReference>
<name>A0A7W9TPA6_CASDE</name>
<evidence type="ECO:0000259" key="8">
    <source>
        <dbReference type="Pfam" id="PF05420"/>
    </source>
</evidence>
<dbReference type="PROSITE" id="PS50005">
    <property type="entry name" value="TPR"/>
    <property type="match status" value="3"/>
</dbReference>
<proteinExistence type="predicted"/>
<dbReference type="InterPro" id="IPR011717">
    <property type="entry name" value="TPR-4"/>
</dbReference>
<evidence type="ECO:0000256" key="1">
    <source>
        <dbReference type="ARBA" id="ARBA00005186"/>
    </source>
</evidence>
<dbReference type="GO" id="GO:0019867">
    <property type="term" value="C:outer membrane"/>
    <property type="evidence" value="ECO:0007669"/>
    <property type="project" value="InterPro"/>
</dbReference>
<reference evidence="9 10" key="1">
    <citation type="submission" date="2020-08" db="EMBL/GenBank/DDBJ databases">
        <title>Genomic Encyclopedia of Type Strains, Phase IV (KMG-IV): sequencing the most valuable type-strain genomes for metagenomic binning, comparative biology and taxonomic classification.</title>
        <authorList>
            <person name="Goeker M."/>
        </authorList>
    </citation>
    <scope>NUCLEOTIDE SEQUENCE [LARGE SCALE GENOMIC DNA]</scope>
    <source>
        <strain evidence="9 10">DSM 12141</strain>
    </source>
</reference>
<dbReference type="InterPro" id="IPR011990">
    <property type="entry name" value="TPR-like_helical_dom_sf"/>
</dbReference>
<keyword evidence="5" id="KW-0135">Cellulose biosynthesis</keyword>
<feature type="signal peptide" evidence="7">
    <location>
        <begin position="1"/>
        <end position="23"/>
    </location>
</feature>
<dbReference type="SUPFAM" id="SSF48452">
    <property type="entry name" value="TPR-like"/>
    <property type="match status" value="2"/>
</dbReference>
<evidence type="ECO:0000313" key="9">
    <source>
        <dbReference type="EMBL" id="MBB6083307.1"/>
    </source>
</evidence>
<dbReference type="EMBL" id="JACHIB010000006">
    <property type="protein sequence ID" value="MBB6083307.1"/>
    <property type="molecule type" value="Genomic_DNA"/>
</dbReference>
<dbReference type="PANTHER" id="PTHR45586">
    <property type="entry name" value="TPR REPEAT-CONTAINING PROTEIN PA4667"/>
    <property type="match status" value="1"/>
</dbReference>
<keyword evidence="4 6" id="KW-0802">TPR repeat</keyword>
<keyword evidence="2 7" id="KW-0732">Signal</keyword>
<accession>A0A7W9TPA6</accession>
<dbReference type="Pfam" id="PF07721">
    <property type="entry name" value="TPR_4"/>
    <property type="match status" value="1"/>
</dbReference>
<evidence type="ECO:0000313" key="10">
    <source>
        <dbReference type="Proteomes" id="UP000541136"/>
    </source>
</evidence>
<dbReference type="PRINTS" id="PR01441">
    <property type="entry name" value="CELLSNTHASEC"/>
</dbReference>
<dbReference type="Pfam" id="PF14559">
    <property type="entry name" value="TPR_19"/>
    <property type="match status" value="3"/>
</dbReference>
<dbReference type="GO" id="GO:0042802">
    <property type="term" value="F:identical protein binding"/>
    <property type="evidence" value="ECO:0007669"/>
    <property type="project" value="InterPro"/>
</dbReference>
<dbReference type="GO" id="GO:0030244">
    <property type="term" value="P:cellulose biosynthetic process"/>
    <property type="evidence" value="ECO:0007669"/>
    <property type="project" value="UniProtKB-KW"/>
</dbReference>
<evidence type="ECO:0000256" key="3">
    <source>
        <dbReference type="ARBA" id="ARBA00022737"/>
    </source>
</evidence>
<evidence type="ECO:0000256" key="4">
    <source>
        <dbReference type="ARBA" id="ARBA00022803"/>
    </source>
</evidence>
<evidence type="ECO:0000256" key="2">
    <source>
        <dbReference type="ARBA" id="ARBA00022729"/>
    </source>
</evidence>
<feature type="domain" description="Cellulose synthase operon C C-terminal" evidence="8">
    <location>
        <begin position="978"/>
        <end position="1325"/>
    </location>
</feature>
<dbReference type="InterPro" id="IPR051012">
    <property type="entry name" value="CellSynth/LPSAsmb/PSIAsmb"/>
</dbReference>
<organism evidence="9 10">
    <name type="scientific">Castellaniella defragrans</name>
    <name type="common">Alcaligenes defragrans</name>
    <dbReference type="NCBI Taxonomy" id="75697"/>
    <lineage>
        <taxon>Bacteria</taxon>
        <taxon>Pseudomonadati</taxon>
        <taxon>Pseudomonadota</taxon>
        <taxon>Betaproteobacteria</taxon>
        <taxon>Burkholderiales</taxon>
        <taxon>Alcaligenaceae</taxon>
        <taxon>Castellaniella</taxon>
    </lineage>
</organism>
<dbReference type="Pfam" id="PF05420">
    <property type="entry name" value="BCSC_C"/>
    <property type="match status" value="1"/>
</dbReference>
<dbReference type="InterPro" id="IPR019734">
    <property type="entry name" value="TPR_rpt"/>
</dbReference>
<feature type="repeat" description="TPR" evidence="6">
    <location>
        <begin position="770"/>
        <end position="803"/>
    </location>
</feature>
<evidence type="ECO:0000256" key="6">
    <source>
        <dbReference type="PROSITE-ProRule" id="PRU00339"/>
    </source>
</evidence>
<keyword evidence="3" id="KW-0677">Repeat</keyword>
<dbReference type="Gene3D" id="1.25.40.10">
    <property type="entry name" value="Tetratricopeptide repeat domain"/>
    <property type="match status" value="4"/>
</dbReference>
<dbReference type="RefSeq" id="WP_184142622.1">
    <property type="nucleotide sequence ID" value="NZ_JACHIB010000006.1"/>
</dbReference>
<feature type="repeat" description="TPR" evidence="6">
    <location>
        <begin position="702"/>
        <end position="735"/>
    </location>
</feature>
<comment type="pathway">
    <text evidence="1">Glycan metabolism; bacterial cellulose biosynthesis.</text>
</comment>
<dbReference type="SMART" id="SM00028">
    <property type="entry name" value="TPR"/>
    <property type="match status" value="9"/>
</dbReference>
<protein>
    <submittedName>
        <fullName evidence="9">Tetratricopeptide (TPR) repeat protein</fullName>
    </submittedName>
</protein>
<dbReference type="Pfam" id="PF13432">
    <property type="entry name" value="TPR_16"/>
    <property type="match status" value="2"/>
</dbReference>
<dbReference type="PANTHER" id="PTHR45586:SF1">
    <property type="entry name" value="LIPOPOLYSACCHARIDE ASSEMBLY PROTEIN B"/>
    <property type="match status" value="1"/>
</dbReference>
<dbReference type="UniPathway" id="UPA00694"/>
<sequence>MFRYKQIALGGLCAVLLSQPVWAEDAVQALIEQGHYWQGRQNDDRAAEVWNKLLLISPGNPQALDGLARVALNQKRLAEAKKYLQQLKASYPNDPATALLEQDVGLHEASKAALLNQARQFAAAGQFDQAAATYRKIFAGRAPLGALGREYYMYLGYTDGGLPEAIAGLQRLAAQHPDDAQIKLILGRHLARNEATRVQGIQQLAALSGRSDVGSQATESWRDALIWMGPPGPQYRAVFEQYLAKHPDDTEIRDQLAQGGKVQAQSQARERAQAQAQDRAQAQAQARAAAAAARASALSSQVAQAAKLVDQGELAQAEAQLKAILDRNPNDNQALGAMGILRMRQGEWTQARQYLQRARRGGKAWQGALDAADYWADIERAGSLQQAGKLAEAQQVLEKAAKRQPRETAATVKLADILFEQGKTEAARAAYQRVLGQHPDDPGALAGMAQVARASGDVRAARQSLEDALAKNPDDPWLRYQLAQIYQDAGRDKDARKLVDGLLAIHPDDPQALYASAMLAQQQGRPDAAREALARIPQGRRTAPMRAFAADLERNALVQQAGQLARQGRKAEAVALLDRVRGQTRPDDVQTLGALARGYADVGELGRGLDLLRPLRDQGGSRGMDATLVYAELLLRSDQTIEAGAILRQAARQPLSGAQRQALEDLSDSYRIHEADSLRESGDLVAAYDMIAPVLKRKPKDPVAVGALARMYAAAGKGDQALELYENLLQTDPDNAALHLGTAQVAQQLRNERRAAREAGIAVSLAPNDIDILTSAARVYRAQGKTSEAQDLLEKAVALESSRPVAVAAAPGSETLVRSDNPFVGLPGQRMAPVRPVAVPLAQETLAADLPPADASLPGAPAEVLAVDVPAAPALPGAAGGYPAGAAARQAALPPASPAPAYAAAAPAYAAAAVPADPAPAFAGGAAAARSANPFDTAASARGMTAAARELDEVRQERSPEIRAGVEFRNREGDSGTSQLVEAQTPIEVRMPAGNGKIAVQVTPTVISTGSLGSAGYALGTFGGGPLSMVASSAVPDTGRQTGVGLALGYETRGMKFDAGVTPLGFKEQNFVGGALFDGVLDDAGTVTYRLDVSRRAVTDSVLSFAGMEDSRLGLKWGGVTASGARFTLSKDFGGGGIYGNAAWHSLRGHNVASNQRKEFNLGTYFRLIDEPDAQLLAGLNLNATFYDKDLSYFTYGHGGYFSPKHYYSVGLPITWAQRNGPLSWRIDGSVGVQRIKQGDAPLFPNDGGMQNAALAAIAALERPELSGVSGGYYPGSSKTGVGYNLSAAAEYRMAPQWVLGARLGADNASDYRQWSGGLYLRYFFYPQSGLMSLPVEPYRSPFSQAYGR</sequence>